<dbReference type="GO" id="GO:0050380">
    <property type="term" value="F:undecaprenyl-diphosphatase activity"/>
    <property type="evidence" value="ECO:0007669"/>
    <property type="project" value="UniProtKB-UniRule"/>
</dbReference>
<keyword evidence="14" id="KW-0573">Peptidoglycan synthesis</keyword>
<evidence type="ECO:0000256" key="2">
    <source>
        <dbReference type="ARBA" id="ARBA00010621"/>
    </source>
</evidence>
<dbReference type="NCBIfam" id="TIGR00753">
    <property type="entry name" value="undec_PP_bacA"/>
    <property type="match status" value="1"/>
</dbReference>
<dbReference type="HAMAP" id="MF_01006">
    <property type="entry name" value="Undec_diphosphatase"/>
    <property type="match status" value="1"/>
</dbReference>
<keyword evidence="14" id="KW-0133">Cell shape</keyword>
<dbReference type="AlphaFoldDB" id="A0A2W5FLP3"/>
<evidence type="ECO:0000256" key="5">
    <source>
        <dbReference type="ARBA" id="ARBA00022475"/>
    </source>
</evidence>
<dbReference type="EMBL" id="QFOT01000116">
    <property type="protein sequence ID" value="PZP54697.1"/>
    <property type="molecule type" value="Genomic_DNA"/>
</dbReference>
<keyword evidence="14" id="KW-0961">Cell wall biogenesis/degradation</keyword>
<evidence type="ECO:0000256" key="10">
    <source>
        <dbReference type="ARBA" id="ARBA00023251"/>
    </source>
</evidence>
<reference evidence="15 16" key="1">
    <citation type="submission" date="2017-08" db="EMBL/GenBank/DDBJ databases">
        <title>Infants hospitalized years apart are colonized by the same room-sourced microbial strains.</title>
        <authorList>
            <person name="Brooks B."/>
            <person name="Olm M.R."/>
            <person name="Firek B.A."/>
            <person name="Baker R."/>
            <person name="Thomas B.C."/>
            <person name="Morowitz M.J."/>
            <person name="Banfield J.F."/>
        </authorList>
    </citation>
    <scope>NUCLEOTIDE SEQUENCE [LARGE SCALE GENOMIC DNA]</scope>
    <source>
        <strain evidence="15">S2_006_000_R2_64</strain>
    </source>
</reference>
<sequence length="269" mass="29280">MLDNIIDSIILGIVEGLTEFIPVSSTGHLILTESILNRHHETAGVFDVFIQVGAILAVVWARRMRILKMAIGLPNERAEQLLAAKIIIAFIPAAIAGFFLHGFIKEVLFSPWVVAIGLIVGGIFMLFAERLSKPPMITNMESMSLKMALGVGLCQVAALIPGISRAGASIVGARMLGVEMRTAAEFSFFLAIPTIFGAAAFDMYQNWDIVSASDLPWFALGTIAAFFSALIVVNWMINFVGKHGFKPFGYYRIVVGIIVLIFLSLGYIN</sequence>
<feature type="transmembrane region" description="Helical" evidence="14">
    <location>
        <begin position="148"/>
        <end position="166"/>
    </location>
</feature>
<feature type="transmembrane region" description="Helical" evidence="14">
    <location>
        <begin position="43"/>
        <end position="61"/>
    </location>
</feature>
<evidence type="ECO:0000256" key="13">
    <source>
        <dbReference type="ARBA" id="ARBA00047594"/>
    </source>
</evidence>
<dbReference type="EC" id="3.6.1.27" evidence="3 14"/>
<evidence type="ECO:0000256" key="3">
    <source>
        <dbReference type="ARBA" id="ARBA00012374"/>
    </source>
</evidence>
<gene>
    <name evidence="14" type="primary">uppP</name>
    <name evidence="15" type="ORF">DI586_09140</name>
</gene>
<evidence type="ECO:0000313" key="16">
    <source>
        <dbReference type="Proteomes" id="UP000249739"/>
    </source>
</evidence>
<feature type="transmembrane region" description="Helical" evidence="14">
    <location>
        <begin position="216"/>
        <end position="237"/>
    </location>
</feature>
<keyword evidence="5 14" id="KW-1003">Cell membrane</keyword>
<evidence type="ECO:0000256" key="1">
    <source>
        <dbReference type="ARBA" id="ARBA00004651"/>
    </source>
</evidence>
<dbReference type="InterPro" id="IPR003824">
    <property type="entry name" value="UppP"/>
</dbReference>
<comment type="caution">
    <text evidence="15">The sequence shown here is derived from an EMBL/GenBank/DDBJ whole genome shotgun (WGS) entry which is preliminary data.</text>
</comment>
<evidence type="ECO:0000313" key="15">
    <source>
        <dbReference type="EMBL" id="PZP54697.1"/>
    </source>
</evidence>
<evidence type="ECO:0000256" key="14">
    <source>
        <dbReference type="HAMAP-Rule" id="MF_01006"/>
    </source>
</evidence>
<feature type="transmembrane region" description="Helical" evidence="14">
    <location>
        <begin position="82"/>
        <end position="103"/>
    </location>
</feature>
<dbReference type="GO" id="GO:0008360">
    <property type="term" value="P:regulation of cell shape"/>
    <property type="evidence" value="ECO:0007669"/>
    <property type="project" value="UniProtKB-KW"/>
</dbReference>
<feature type="transmembrane region" description="Helical" evidence="14">
    <location>
        <begin position="249"/>
        <end position="268"/>
    </location>
</feature>
<dbReference type="GO" id="GO:0009252">
    <property type="term" value="P:peptidoglycan biosynthetic process"/>
    <property type="evidence" value="ECO:0007669"/>
    <property type="project" value="UniProtKB-KW"/>
</dbReference>
<evidence type="ECO:0000256" key="7">
    <source>
        <dbReference type="ARBA" id="ARBA00022801"/>
    </source>
</evidence>
<evidence type="ECO:0000256" key="6">
    <source>
        <dbReference type="ARBA" id="ARBA00022692"/>
    </source>
</evidence>
<evidence type="ECO:0000256" key="8">
    <source>
        <dbReference type="ARBA" id="ARBA00022989"/>
    </source>
</evidence>
<comment type="similarity">
    <text evidence="2 14">Belongs to the UppP family.</text>
</comment>
<comment type="miscellaneous">
    <text evidence="14">Bacitracin is thought to be involved in the inhibition of peptidoglycan synthesis by sequestering undecaprenyl diphosphate, thereby reducing the pool of lipid carrier available.</text>
</comment>
<keyword evidence="7 14" id="KW-0378">Hydrolase</keyword>
<name>A0A2W5FLP3_9BACT</name>
<comment type="catalytic activity">
    <reaction evidence="13 14">
        <text>di-trans,octa-cis-undecaprenyl diphosphate + H2O = di-trans,octa-cis-undecaprenyl phosphate + phosphate + H(+)</text>
        <dbReference type="Rhea" id="RHEA:28094"/>
        <dbReference type="ChEBI" id="CHEBI:15377"/>
        <dbReference type="ChEBI" id="CHEBI:15378"/>
        <dbReference type="ChEBI" id="CHEBI:43474"/>
        <dbReference type="ChEBI" id="CHEBI:58405"/>
        <dbReference type="ChEBI" id="CHEBI:60392"/>
        <dbReference type="EC" id="3.6.1.27"/>
    </reaction>
</comment>
<dbReference type="NCBIfam" id="NF001390">
    <property type="entry name" value="PRK00281.1-4"/>
    <property type="match status" value="1"/>
</dbReference>
<dbReference type="PANTHER" id="PTHR30622">
    <property type="entry name" value="UNDECAPRENYL-DIPHOSPHATASE"/>
    <property type="match status" value="1"/>
</dbReference>
<dbReference type="GO" id="GO:0046677">
    <property type="term" value="P:response to antibiotic"/>
    <property type="evidence" value="ECO:0007669"/>
    <property type="project" value="UniProtKB-UniRule"/>
</dbReference>
<dbReference type="Pfam" id="PF02673">
    <property type="entry name" value="BacA"/>
    <property type="match status" value="1"/>
</dbReference>
<proteinExistence type="inferred from homology"/>
<protein>
    <recommendedName>
        <fullName evidence="4 14">Undecaprenyl-diphosphatase</fullName>
        <ecNumber evidence="3 14">3.6.1.27</ecNumber>
    </recommendedName>
    <alternativeName>
        <fullName evidence="12 14">Bacitracin resistance protein</fullName>
    </alternativeName>
    <alternativeName>
        <fullName evidence="11 14">Undecaprenyl pyrophosphate phosphatase</fullName>
    </alternativeName>
</protein>
<dbReference type="NCBIfam" id="NF001389">
    <property type="entry name" value="PRK00281.1-2"/>
    <property type="match status" value="1"/>
</dbReference>
<keyword evidence="6 14" id="KW-0812">Transmembrane</keyword>
<feature type="transmembrane region" description="Helical" evidence="14">
    <location>
        <begin position="109"/>
        <end position="128"/>
    </location>
</feature>
<comment type="function">
    <text evidence="14">Catalyzes the dephosphorylation of undecaprenyl diphosphate (UPP). Confers resistance to bacitracin.</text>
</comment>
<comment type="subcellular location">
    <subcellularLocation>
        <location evidence="1 14">Cell membrane</location>
        <topology evidence="1 14">Multi-pass membrane protein</topology>
    </subcellularLocation>
</comment>
<evidence type="ECO:0000256" key="9">
    <source>
        <dbReference type="ARBA" id="ARBA00023136"/>
    </source>
</evidence>
<keyword evidence="9 14" id="KW-0472">Membrane</keyword>
<feature type="transmembrane region" description="Helical" evidence="14">
    <location>
        <begin position="186"/>
        <end position="204"/>
    </location>
</feature>
<evidence type="ECO:0000256" key="11">
    <source>
        <dbReference type="ARBA" id="ARBA00032707"/>
    </source>
</evidence>
<dbReference type="GO" id="GO:0005886">
    <property type="term" value="C:plasma membrane"/>
    <property type="evidence" value="ECO:0007669"/>
    <property type="project" value="UniProtKB-SubCell"/>
</dbReference>
<keyword evidence="8 14" id="KW-1133">Transmembrane helix</keyword>
<dbReference type="PANTHER" id="PTHR30622:SF3">
    <property type="entry name" value="UNDECAPRENYL-DIPHOSPHATASE"/>
    <property type="match status" value="1"/>
</dbReference>
<evidence type="ECO:0000256" key="4">
    <source>
        <dbReference type="ARBA" id="ARBA00021581"/>
    </source>
</evidence>
<evidence type="ECO:0000256" key="12">
    <source>
        <dbReference type="ARBA" id="ARBA00032932"/>
    </source>
</evidence>
<accession>A0A2W5FLP3</accession>
<dbReference type="Proteomes" id="UP000249739">
    <property type="component" value="Unassembled WGS sequence"/>
</dbReference>
<keyword evidence="10 14" id="KW-0046">Antibiotic resistance</keyword>
<organism evidence="15 16">
    <name type="scientific">Micavibrio aeruginosavorus</name>
    <dbReference type="NCBI Taxonomy" id="349221"/>
    <lineage>
        <taxon>Bacteria</taxon>
        <taxon>Pseudomonadati</taxon>
        <taxon>Bdellovibrionota</taxon>
        <taxon>Bdellovibrionia</taxon>
        <taxon>Bdellovibrionales</taxon>
        <taxon>Pseudobdellovibrionaceae</taxon>
        <taxon>Micavibrio</taxon>
    </lineage>
</organism>
<dbReference type="GO" id="GO:0071555">
    <property type="term" value="P:cell wall organization"/>
    <property type="evidence" value="ECO:0007669"/>
    <property type="project" value="UniProtKB-KW"/>
</dbReference>